<keyword evidence="1" id="KW-0812">Transmembrane</keyword>
<proteinExistence type="predicted"/>
<accession>A0AAE3ENE6</accession>
<evidence type="ECO:0000256" key="1">
    <source>
        <dbReference type="SAM" id="Phobius"/>
    </source>
</evidence>
<sequence length="49" mass="5626">MKPLIALQESEAYDAGYNIGYTIGKYLPLVVVIVIAYLIYRYIKNKSKK</sequence>
<keyword evidence="1" id="KW-1133">Transmembrane helix</keyword>
<keyword evidence="1" id="KW-0472">Membrane</keyword>
<comment type="caution">
    <text evidence="2">The sequence shown here is derived from an EMBL/GenBank/DDBJ whole genome shotgun (WGS) entry which is preliminary data.</text>
</comment>
<dbReference type="RefSeq" id="WP_237238653.1">
    <property type="nucleotide sequence ID" value="NZ_JAKKDU010000003.1"/>
</dbReference>
<feature type="transmembrane region" description="Helical" evidence="1">
    <location>
        <begin position="26"/>
        <end position="43"/>
    </location>
</feature>
<reference evidence="2" key="1">
    <citation type="submission" date="2022-01" db="EMBL/GenBank/DDBJ databases">
        <title>Draft genome sequence of Sabulilitoribacter arenilitoris KCTC 52401.</title>
        <authorList>
            <person name="Oh J.-S."/>
        </authorList>
    </citation>
    <scope>NUCLEOTIDE SEQUENCE</scope>
    <source>
        <strain evidence="2">HMF6543</strain>
    </source>
</reference>
<evidence type="ECO:0000313" key="3">
    <source>
        <dbReference type="Proteomes" id="UP001199795"/>
    </source>
</evidence>
<evidence type="ECO:0000313" key="2">
    <source>
        <dbReference type="EMBL" id="MCF7567289.1"/>
    </source>
</evidence>
<keyword evidence="3" id="KW-1185">Reference proteome</keyword>
<organism evidence="2 3">
    <name type="scientific">Wocania arenilitoris</name>
    <dbReference type="NCBI Taxonomy" id="2044858"/>
    <lineage>
        <taxon>Bacteria</taxon>
        <taxon>Pseudomonadati</taxon>
        <taxon>Bacteroidota</taxon>
        <taxon>Flavobacteriia</taxon>
        <taxon>Flavobacteriales</taxon>
        <taxon>Flavobacteriaceae</taxon>
        <taxon>Wocania</taxon>
    </lineage>
</organism>
<name>A0AAE3ENE6_9FLAO</name>
<dbReference type="EMBL" id="JAKKDU010000003">
    <property type="protein sequence ID" value="MCF7567289.1"/>
    <property type="molecule type" value="Genomic_DNA"/>
</dbReference>
<dbReference type="AlphaFoldDB" id="A0AAE3ENE6"/>
<gene>
    <name evidence="2" type="ORF">L3X37_02775</name>
</gene>
<dbReference type="Proteomes" id="UP001199795">
    <property type="component" value="Unassembled WGS sequence"/>
</dbReference>
<protein>
    <submittedName>
        <fullName evidence="2">Uncharacterized protein</fullName>
    </submittedName>
</protein>